<feature type="region of interest" description="Disordered" evidence="2">
    <location>
        <begin position="1"/>
        <end position="26"/>
    </location>
</feature>
<keyword evidence="1" id="KW-0175">Coiled coil</keyword>
<accession>A0A6G1L1A1</accession>
<proteinExistence type="predicted"/>
<evidence type="ECO:0000256" key="2">
    <source>
        <dbReference type="SAM" id="MobiDB-lite"/>
    </source>
</evidence>
<dbReference type="OrthoDB" id="10340691at2759"/>
<name>A0A6G1L1A1_9PEZI</name>
<feature type="compositionally biased region" description="Basic residues" evidence="2">
    <location>
        <begin position="1"/>
        <end position="16"/>
    </location>
</feature>
<protein>
    <submittedName>
        <fullName evidence="3">Uncharacterized protein</fullName>
    </submittedName>
</protein>
<dbReference type="Proteomes" id="UP000799436">
    <property type="component" value="Unassembled WGS sequence"/>
</dbReference>
<feature type="coiled-coil region" evidence="1">
    <location>
        <begin position="215"/>
        <end position="242"/>
    </location>
</feature>
<evidence type="ECO:0000313" key="4">
    <source>
        <dbReference type="Proteomes" id="UP000799436"/>
    </source>
</evidence>
<dbReference type="AlphaFoldDB" id="A0A6G1L1A1"/>
<evidence type="ECO:0000313" key="3">
    <source>
        <dbReference type="EMBL" id="KAF2766198.1"/>
    </source>
</evidence>
<evidence type="ECO:0000256" key="1">
    <source>
        <dbReference type="SAM" id="Coils"/>
    </source>
</evidence>
<gene>
    <name evidence="3" type="ORF">EJ03DRAFT_354216</name>
</gene>
<organism evidence="3 4">
    <name type="scientific">Teratosphaeria nubilosa</name>
    <dbReference type="NCBI Taxonomy" id="161662"/>
    <lineage>
        <taxon>Eukaryota</taxon>
        <taxon>Fungi</taxon>
        <taxon>Dikarya</taxon>
        <taxon>Ascomycota</taxon>
        <taxon>Pezizomycotina</taxon>
        <taxon>Dothideomycetes</taxon>
        <taxon>Dothideomycetidae</taxon>
        <taxon>Mycosphaerellales</taxon>
        <taxon>Teratosphaeriaceae</taxon>
        <taxon>Teratosphaeria</taxon>
    </lineage>
</organism>
<dbReference type="EMBL" id="ML995876">
    <property type="protein sequence ID" value="KAF2766198.1"/>
    <property type="molecule type" value="Genomic_DNA"/>
</dbReference>
<reference evidence="3" key="1">
    <citation type="journal article" date="2020" name="Stud. Mycol.">
        <title>101 Dothideomycetes genomes: a test case for predicting lifestyles and emergence of pathogens.</title>
        <authorList>
            <person name="Haridas S."/>
            <person name="Albert R."/>
            <person name="Binder M."/>
            <person name="Bloem J."/>
            <person name="Labutti K."/>
            <person name="Salamov A."/>
            <person name="Andreopoulos B."/>
            <person name="Baker S."/>
            <person name="Barry K."/>
            <person name="Bills G."/>
            <person name="Bluhm B."/>
            <person name="Cannon C."/>
            <person name="Castanera R."/>
            <person name="Culley D."/>
            <person name="Daum C."/>
            <person name="Ezra D."/>
            <person name="Gonzalez J."/>
            <person name="Henrissat B."/>
            <person name="Kuo A."/>
            <person name="Liang C."/>
            <person name="Lipzen A."/>
            <person name="Lutzoni F."/>
            <person name="Magnuson J."/>
            <person name="Mondo S."/>
            <person name="Nolan M."/>
            <person name="Ohm R."/>
            <person name="Pangilinan J."/>
            <person name="Park H.-J."/>
            <person name="Ramirez L."/>
            <person name="Alfaro M."/>
            <person name="Sun H."/>
            <person name="Tritt A."/>
            <person name="Yoshinaga Y."/>
            <person name="Zwiers L.-H."/>
            <person name="Turgeon B."/>
            <person name="Goodwin S."/>
            <person name="Spatafora J."/>
            <person name="Crous P."/>
            <person name="Grigoriev I."/>
        </authorList>
    </citation>
    <scope>NUCLEOTIDE SEQUENCE</scope>
    <source>
        <strain evidence="3">CBS 116005</strain>
    </source>
</reference>
<sequence>MPAVAKRKAQPRKAQRNKFSPQQPADKPSGLIALLWAKVRGDRTWILTEEDKLFDAYGRANYKIILDIRLTSIKQGTDWINSKSAVHLDKIFPERDHPLWLSEGKFEAACSPQFWRRSILEWIHIFVESGATKAKALKYITFHVDQRLAGRGSAEQKELVGKDVPGITSWDMVAAFHNYKAVKKNPHCTLLGSVEEAAHLEAGRKVEKNMDMSSLVEEVEEMQKLVEKNRSLKEKLELMKLE</sequence>
<keyword evidence="4" id="KW-1185">Reference proteome</keyword>